<dbReference type="EMBL" id="PGEM01000102">
    <property type="protein sequence ID" value="PPJ62699.1"/>
    <property type="molecule type" value="Genomic_DNA"/>
</dbReference>
<dbReference type="Proteomes" id="UP000239589">
    <property type="component" value="Unassembled WGS sequence"/>
</dbReference>
<dbReference type="PANTHER" id="PTHR48174:SF5">
    <property type="entry name" value="VACUOLAR PROTEIN SORTING-ASSOCIATED PROTEIN 62"/>
    <property type="match status" value="1"/>
</dbReference>
<gene>
    <name evidence="1" type="ORF">CUN59_14135</name>
</gene>
<sequence>MRKWRLFLITIISFIAILGENWLKKIIPISLCILLNSNSAACYINFNDGRVEAAIANINLTDNSSNQILTFNQDLPTKQENDFQHKLPSQIAVPPIIRPAETNLYLQNALPKDFRISSQIPYSSGKQEILLESPSTGAEQLYTFNVPGSRSFQLFEVEYKKVSAIDFSSLTNTDSLIVNPEQIKSGLNRFKITFANNSLSKITLLDGTTANFSPGQAIIKSPQGKTMETVKISQNEFIDQNILLSQERRKNNKNLENNTTNKNAKLLAKTSELACQAAVSSSLNGISDSLGLWGNKLTTSKSLTTKSVGWAISFGSGAIKSNISTKNPMLQEVNCRPPVQCEEQNVSGGSEIRTDLFQVAKGANRKVNLKFEFYVIPDRIELYFDGKKIFGLGPKSGPGNETFDLPTNAEYVGVKLIGNDDVNTRWKYTISCSGGSLEIASIDKWWATVGEQELPVTLTIRVPKKAKYSLNIDAENLPDWKLTNNAHVIIDNKSKLQFNSHTRGRANLGELDAGEHQIKINAFRVPDKTIVEEITFELRSEDNSEKDKLVALFVVDWPETGNYQDLVNKYAPILYFDNGQGIQNNPLGAERYNIPYNVEKTTWLNKPKDYRLGDSTTVIDLSSYAISPRNNTSGKVYAAVVKHPTNGEIAINYYFHYPRSNWQEHGGQNTHEGDWEGATVFLDKNLTPKKISFSQHVEITSSIPISDLSDGGQTVMWSFLDKNKMLVNGRPKIYVGLGGHASYYNSGQTDWIIKLEFHRGNLTPAFDSQGKIQYLPRIHTQTAPEWLRFPGYWGNEKDLRGPVFLDVNIGNLYQGTGRGQRWLDPWEWSKNFDVVEKK</sequence>
<accession>A0A2S6CSJ9</accession>
<keyword evidence="2" id="KW-1185">Reference proteome</keyword>
<organism evidence="1 2">
    <name type="scientific">Cuspidothrix issatschenkoi CHARLIE-1</name>
    <dbReference type="NCBI Taxonomy" id="2052836"/>
    <lineage>
        <taxon>Bacteria</taxon>
        <taxon>Bacillati</taxon>
        <taxon>Cyanobacteriota</taxon>
        <taxon>Cyanophyceae</taxon>
        <taxon>Nostocales</taxon>
        <taxon>Aphanizomenonaceae</taxon>
        <taxon>Cuspidothrix</taxon>
    </lineage>
</organism>
<dbReference type="PANTHER" id="PTHR48174">
    <property type="entry name" value="DUF946 FAMILY PROTEIN"/>
    <property type="match status" value="1"/>
</dbReference>
<dbReference type="AlphaFoldDB" id="A0A2S6CSJ9"/>
<evidence type="ECO:0000313" key="1">
    <source>
        <dbReference type="EMBL" id="PPJ62699.1"/>
    </source>
</evidence>
<proteinExistence type="predicted"/>
<reference evidence="1 2" key="1">
    <citation type="submission" date="2018-02" db="EMBL/GenBank/DDBJ databases">
        <title>Discovery of a pederin family compound in a non-symbiotic bloom-forming cyanobacterium.</title>
        <authorList>
            <person name="Kust A."/>
            <person name="Mares J."/>
            <person name="Jokela J."/>
            <person name="Urajova P."/>
            <person name="Hajek J."/>
            <person name="Saurav K."/>
            <person name="Voracova K."/>
            <person name="Fewer D.P."/>
            <person name="Haapaniemi E."/>
            <person name="Permi P."/>
            <person name="Rehakova K."/>
            <person name="Sivonen K."/>
            <person name="Hrouzek P."/>
        </authorList>
    </citation>
    <scope>NUCLEOTIDE SEQUENCE [LARGE SCALE GENOMIC DNA]</scope>
    <source>
        <strain evidence="1 2">CHARLIE-1</strain>
    </source>
</reference>
<name>A0A2S6CSJ9_9CYAN</name>
<dbReference type="OrthoDB" id="210273at2"/>
<dbReference type="RefSeq" id="WP_104388441.1">
    <property type="nucleotide sequence ID" value="NZ_PGEM01000102.1"/>
</dbReference>
<protein>
    <submittedName>
        <fullName evidence="1">Uncharacterized protein</fullName>
    </submittedName>
</protein>
<comment type="caution">
    <text evidence="1">The sequence shown here is derived from an EMBL/GenBank/DDBJ whole genome shotgun (WGS) entry which is preliminary data.</text>
</comment>
<evidence type="ECO:0000313" key="2">
    <source>
        <dbReference type="Proteomes" id="UP000239589"/>
    </source>
</evidence>